<evidence type="ECO:0000256" key="5">
    <source>
        <dbReference type="ARBA" id="ARBA00023136"/>
    </source>
</evidence>
<dbReference type="InterPro" id="IPR050545">
    <property type="entry name" value="Mycobact_MmpL"/>
</dbReference>
<comment type="subcellular location">
    <subcellularLocation>
        <location evidence="1">Cell membrane</location>
        <topology evidence="1">Multi-pass membrane protein</topology>
    </subcellularLocation>
</comment>
<evidence type="ECO:0000256" key="1">
    <source>
        <dbReference type="ARBA" id="ARBA00004651"/>
    </source>
</evidence>
<feature type="transmembrane region" description="Helical" evidence="6">
    <location>
        <begin position="598"/>
        <end position="619"/>
    </location>
</feature>
<dbReference type="RefSeq" id="WP_189169068.1">
    <property type="nucleotide sequence ID" value="NZ_BMQB01000002.1"/>
</dbReference>
<feature type="transmembrane region" description="Helical" evidence="6">
    <location>
        <begin position="273"/>
        <end position="296"/>
    </location>
</feature>
<feature type="transmembrane region" description="Helical" evidence="6">
    <location>
        <begin position="531"/>
        <end position="550"/>
    </location>
</feature>
<feature type="transmembrane region" description="Helical" evidence="6">
    <location>
        <begin position="206"/>
        <end position="226"/>
    </location>
</feature>
<dbReference type="GO" id="GO:0005886">
    <property type="term" value="C:plasma membrane"/>
    <property type="evidence" value="ECO:0007669"/>
    <property type="project" value="UniProtKB-SubCell"/>
</dbReference>
<dbReference type="Proteomes" id="UP000649739">
    <property type="component" value="Unassembled WGS sequence"/>
</dbReference>
<dbReference type="PROSITE" id="PS51257">
    <property type="entry name" value="PROKAR_LIPOPROTEIN"/>
    <property type="match status" value="1"/>
</dbReference>
<evidence type="ECO:0000256" key="4">
    <source>
        <dbReference type="ARBA" id="ARBA00022989"/>
    </source>
</evidence>
<reference evidence="8" key="2">
    <citation type="submission" date="2020-09" db="EMBL/GenBank/DDBJ databases">
        <authorList>
            <person name="Sun Q."/>
            <person name="Ohkuma M."/>
        </authorList>
    </citation>
    <scope>NUCLEOTIDE SEQUENCE</scope>
    <source>
        <strain evidence="8">JCM 3090</strain>
    </source>
</reference>
<evidence type="ECO:0000256" key="6">
    <source>
        <dbReference type="SAM" id="Phobius"/>
    </source>
</evidence>
<feature type="transmembrane region" description="Helical" evidence="6">
    <location>
        <begin position="679"/>
        <end position="704"/>
    </location>
</feature>
<name>A0A8J3B4G2_9ACTN</name>
<keyword evidence="4 6" id="KW-1133">Transmembrane helix</keyword>
<dbReference type="EMBL" id="BMQB01000002">
    <property type="protein sequence ID" value="GGJ84260.1"/>
    <property type="molecule type" value="Genomic_DNA"/>
</dbReference>
<feature type="transmembrane region" description="Helical" evidence="6">
    <location>
        <begin position="302"/>
        <end position="329"/>
    </location>
</feature>
<keyword evidence="5 6" id="KW-0472">Membrane</keyword>
<keyword evidence="2" id="KW-1003">Cell membrane</keyword>
<keyword evidence="3 6" id="KW-0812">Transmembrane</keyword>
<evidence type="ECO:0000313" key="9">
    <source>
        <dbReference type="Proteomes" id="UP000649739"/>
    </source>
</evidence>
<feature type="transmembrane region" description="Helical" evidence="6">
    <location>
        <begin position="232"/>
        <end position="252"/>
    </location>
</feature>
<proteinExistence type="predicted"/>
<sequence>MNRRSATVRLARWSATHPRRAVGLWLLLVAGCVAVAAAVPTRTLQPADYRIGESGRAEAIVADSGLTDPAREHVVVTARSGALDRAAADAAAADAAARLRALPGVAAVDPPVPAADGSALVVPVTLAGDPATAGDRVRPLLDATAAAQAAHPALRVEQTGPASLDRGIDDRVAADLGRAELFSLPVTLLILLVAFGAVVAAGLPVLLAGTSVAAAFGLAALVSYAVPSADTIGSMIVLIGMAVGVDYSLFYLRREREERARGAGPVDAVEIAAATSGHSVLVSGLAVIVSMGGLYLARDATFASLATGAIIVVAVAVLGSLTVLPALLAGLGARVDRLRIPLLWRLTSRGGAPRFVPVLLRPALRHPLATLLVAAAGMGALALPALDLRTQSGSLETLPRSIPAVRAYDRLLAALPERGTTFVVAVRGTAGDAAAVRSALTGLAAAAHRDPAVGAGAGRAAAVRASADGRVHLLDVAAPHRPTGAGADAALAALRGRLAPAALGGLAGAEYAVGGEVAGNADAAAHQRGKLPWVIGFVLLLTFAVMTATFRSVVVGLTAVAVNLLSAVAAFGVLVLVFQREWAQGLLDFRSTGAVIDWIPLFLFVVLFGLSMDYHVFVVQRIREAVDGGLPTRAAVVKGITGSAGVITSAAVVMVAVFAIFATLSMVEMKQIGIGLSTAILLDAVVVRILILPALMALLGRVNWWAPRFLRRRPAPPPADLPAPERDLLVSR</sequence>
<evidence type="ECO:0000256" key="3">
    <source>
        <dbReference type="ARBA" id="ARBA00022692"/>
    </source>
</evidence>
<accession>A0A8J3B4G2</accession>
<organism evidence="8 9">
    <name type="scientific">Pilimelia anulata</name>
    <dbReference type="NCBI Taxonomy" id="53371"/>
    <lineage>
        <taxon>Bacteria</taxon>
        <taxon>Bacillati</taxon>
        <taxon>Actinomycetota</taxon>
        <taxon>Actinomycetes</taxon>
        <taxon>Micromonosporales</taxon>
        <taxon>Micromonosporaceae</taxon>
        <taxon>Pilimelia</taxon>
    </lineage>
</organism>
<dbReference type="PANTHER" id="PTHR33406:SF13">
    <property type="entry name" value="MEMBRANE PROTEIN YDFJ"/>
    <property type="match status" value="1"/>
</dbReference>
<evidence type="ECO:0000313" key="8">
    <source>
        <dbReference type="EMBL" id="GGJ84260.1"/>
    </source>
</evidence>
<feature type="transmembrane region" description="Helical" evidence="6">
    <location>
        <begin position="181"/>
        <end position="199"/>
    </location>
</feature>
<dbReference type="AlphaFoldDB" id="A0A8J3B4G2"/>
<protein>
    <submittedName>
        <fullName evidence="8">Membrane protein</fullName>
    </submittedName>
</protein>
<feature type="domain" description="Membrane transport protein MMPL" evidence="7">
    <location>
        <begin position="398"/>
        <end position="716"/>
    </location>
</feature>
<dbReference type="SUPFAM" id="SSF82866">
    <property type="entry name" value="Multidrug efflux transporter AcrB transmembrane domain"/>
    <property type="match status" value="2"/>
</dbReference>
<dbReference type="PANTHER" id="PTHR33406">
    <property type="entry name" value="MEMBRANE PROTEIN MJ1562-RELATED"/>
    <property type="match status" value="1"/>
</dbReference>
<feature type="transmembrane region" description="Helical" evidence="6">
    <location>
        <begin position="640"/>
        <end position="667"/>
    </location>
</feature>
<gene>
    <name evidence="8" type="ORF">GCM10010123_12400</name>
</gene>
<reference evidence="8" key="1">
    <citation type="journal article" date="2014" name="Int. J. Syst. Evol. Microbiol.">
        <title>Complete genome sequence of Corynebacterium casei LMG S-19264T (=DSM 44701T), isolated from a smear-ripened cheese.</title>
        <authorList>
            <consortium name="US DOE Joint Genome Institute (JGI-PGF)"/>
            <person name="Walter F."/>
            <person name="Albersmeier A."/>
            <person name="Kalinowski J."/>
            <person name="Ruckert C."/>
        </authorList>
    </citation>
    <scope>NUCLEOTIDE SEQUENCE</scope>
    <source>
        <strain evidence="8">JCM 3090</strain>
    </source>
</reference>
<comment type="caution">
    <text evidence="8">The sequence shown here is derived from an EMBL/GenBank/DDBJ whole genome shotgun (WGS) entry which is preliminary data.</text>
</comment>
<dbReference type="InterPro" id="IPR004869">
    <property type="entry name" value="MMPL_dom"/>
</dbReference>
<evidence type="ECO:0000256" key="2">
    <source>
        <dbReference type="ARBA" id="ARBA00022475"/>
    </source>
</evidence>
<evidence type="ECO:0000259" key="7">
    <source>
        <dbReference type="Pfam" id="PF03176"/>
    </source>
</evidence>
<feature type="transmembrane region" description="Helical" evidence="6">
    <location>
        <begin position="557"/>
        <end position="578"/>
    </location>
</feature>
<keyword evidence="9" id="KW-1185">Reference proteome</keyword>
<dbReference type="Pfam" id="PF03176">
    <property type="entry name" value="MMPL"/>
    <property type="match status" value="2"/>
</dbReference>
<feature type="domain" description="Membrane transport protein MMPL" evidence="7">
    <location>
        <begin position="73"/>
        <end position="348"/>
    </location>
</feature>
<dbReference type="Gene3D" id="1.20.1640.10">
    <property type="entry name" value="Multidrug efflux transporter AcrB transmembrane domain"/>
    <property type="match status" value="2"/>
</dbReference>